<comment type="caution">
    <text evidence="2">The sequence shown here is derived from an EMBL/GenBank/DDBJ whole genome shotgun (WGS) entry which is preliminary data.</text>
</comment>
<feature type="transmembrane region" description="Helical" evidence="1">
    <location>
        <begin position="97"/>
        <end position="116"/>
    </location>
</feature>
<evidence type="ECO:0000256" key="1">
    <source>
        <dbReference type="SAM" id="Phobius"/>
    </source>
</evidence>
<reference evidence="2 3" key="1">
    <citation type="journal article" date="2018" name="Microbiome">
        <title>Fine metagenomic profile of the Mediterranean stratified and mixed water columns revealed by assembly and recruitment.</title>
        <authorList>
            <person name="Haro-Moreno J.M."/>
            <person name="Lopez-Perez M."/>
            <person name="De La Torre J.R."/>
            <person name="Picazo A."/>
            <person name="Camacho A."/>
            <person name="Rodriguez-Valera F."/>
        </authorList>
    </citation>
    <scope>NUCLEOTIDE SEQUENCE [LARGE SCALE GENOMIC DNA]</scope>
    <source>
        <strain evidence="2">MED-G78</strain>
    </source>
</reference>
<evidence type="ECO:0000313" key="2">
    <source>
        <dbReference type="EMBL" id="RCL44439.1"/>
    </source>
</evidence>
<accession>A0A368C4D4</accession>
<feature type="transmembrane region" description="Helical" evidence="1">
    <location>
        <begin position="122"/>
        <end position="141"/>
    </location>
</feature>
<proteinExistence type="predicted"/>
<feature type="transmembrane region" description="Helical" evidence="1">
    <location>
        <begin position="27"/>
        <end position="46"/>
    </location>
</feature>
<protein>
    <submittedName>
        <fullName evidence="2">Uncharacterized protein</fullName>
    </submittedName>
</protein>
<gene>
    <name evidence="2" type="ORF">DBW92_03260</name>
</gene>
<keyword evidence="1" id="KW-0472">Membrane</keyword>
<name>A0A368C4D4_9GAMM</name>
<evidence type="ECO:0000313" key="3">
    <source>
        <dbReference type="Proteomes" id="UP000252915"/>
    </source>
</evidence>
<sequence>MAEVNWGGLNIKWSSLSREDKKTYGSGLFLITLASVLSGIILGGIWGERLTGEVDPLGHLYSYIYPIAIILFMIGGKLLNDFMKRQDEGFVDFNIKATLWGINFFWIAGLLIAWPLELFMGIDFVFFEYFLLYSIGLTIGARRIYKQMYVIDINNEE</sequence>
<keyword evidence="1" id="KW-1133">Transmembrane helix</keyword>
<dbReference type="AlphaFoldDB" id="A0A368C4D4"/>
<organism evidence="2 3">
    <name type="scientific">SAR86 cluster bacterium</name>
    <dbReference type="NCBI Taxonomy" id="2030880"/>
    <lineage>
        <taxon>Bacteria</taxon>
        <taxon>Pseudomonadati</taxon>
        <taxon>Pseudomonadota</taxon>
        <taxon>Gammaproteobacteria</taxon>
        <taxon>SAR86 cluster</taxon>
    </lineage>
</organism>
<dbReference type="Proteomes" id="UP000252915">
    <property type="component" value="Unassembled WGS sequence"/>
</dbReference>
<feature type="transmembrane region" description="Helical" evidence="1">
    <location>
        <begin position="58"/>
        <end position="76"/>
    </location>
</feature>
<keyword evidence="1" id="KW-0812">Transmembrane</keyword>
<dbReference type="EMBL" id="QOPI01000016">
    <property type="protein sequence ID" value="RCL44439.1"/>
    <property type="molecule type" value="Genomic_DNA"/>
</dbReference>